<dbReference type="PATRIC" id="fig|1423730.4.peg.1227"/>
<comment type="caution">
    <text evidence="2">The sequence shown here is derived from an EMBL/GenBank/DDBJ whole genome shotgun (WGS) entry which is preliminary data.</text>
</comment>
<dbReference type="AlphaFoldDB" id="A0A0R2F8X5"/>
<evidence type="ECO:0000259" key="1">
    <source>
        <dbReference type="PROSITE" id="PS50943"/>
    </source>
</evidence>
<dbReference type="STRING" id="1423730.FC75_GL001172"/>
<dbReference type="SMART" id="SM00530">
    <property type="entry name" value="HTH_XRE"/>
    <property type="match status" value="1"/>
</dbReference>
<protein>
    <recommendedName>
        <fullName evidence="1">HTH cro/C1-type domain-containing protein</fullName>
    </recommendedName>
</protein>
<accession>A0A0R2F8X5</accession>
<proteinExistence type="predicted"/>
<dbReference type="Gene3D" id="1.10.260.40">
    <property type="entry name" value="lambda repressor-like DNA-binding domains"/>
    <property type="match status" value="1"/>
</dbReference>
<dbReference type="EMBL" id="AYZJ01000022">
    <property type="protein sequence ID" value="KRN24799.1"/>
    <property type="molecule type" value="Genomic_DNA"/>
</dbReference>
<dbReference type="Proteomes" id="UP000050865">
    <property type="component" value="Unassembled WGS sequence"/>
</dbReference>
<dbReference type="InterPro" id="IPR010982">
    <property type="entry name" value="Lambda_DNA-bd_dom_sf"/>
</dbReference>
<gene>
    <name evidence="2" type="ORF">FC75_GL001172</name>
</gene>
<feature type="domain" description="HTH cro/C1-type" evidence="1">
    <location>
        <begin position="31"/>
        <end position="75"/>
    </location>
</feature>
<keyword evidence="3" id="KW-1185">Reference proteome</keyword>
<organism evidence="2 3">
    <name type="scientific">Lacticaseibacillus camelliae DSM 22697 = JCM 13995</name>
    <dbReference type="NCBI Taxonomy" id="1423730"/>
    <lineage>
        <taxon>Bacteria</taxon>
        <taxon>Bacillati</taxon>
        <taxon>Bacillota</taxon>
        <taxon>Bacilli</taxon>
        <taxon>Lactobacillales</taxon>
        <taxon>Lactobacillaceae</taxon>
        <taxon>Lacticaseibacillus</taxon>
    </lineage>
</organism>
<dbReference type="SUPFAM" id="SSF47413">
    <property type="entry name" value="lambda repressor-like DNA-binding domains"/>
    <property type="match status" value="1"/>
</dbReference>
<reference evidence="2 3" key="1">
    <citation type="journal article" date="2015" name="Genome Announc.">
        <title>Expanding the biotechnology potential of lactobacilli through comparative genomics of 213 strains and associated genera.</title>
        <authorList>
            <person name="Sun Z."/>
            <person name="Harris H.M."/>
            <person name="McCann A."/>
            <person name="Guo C."/>
            <person name="Argimon S."/>
            <person name="Zhang W."/>
            <person name="Yang X."/>
            <person name="Jeffery I.B."/>
            <person name="Cooney J.C."/>
            <person name="Kagawa T.F."/>
            <person name="Liu W."/>
            <person name="Song Y."/>
            <person name="Salvetti E."/>
            <person name="Wrobel A."/>
            <person name="Rasinkangas P."/>
            <person name="Parkhill J."/>
            <person name="Rea M.C."/>
            <person name="O'Sullivan O."/>
            <person name="Ritari J."/>
            <person name="Douillard F.P."/>
            <person name="Paul Ross R."/>
            <person name="Yang R."/>
            <person name="Briner A.E."/>
            <person name="Felis G.E."/>
            <person name="de Vos W.M."/>
            <person name="Barrangou R."/>
            <person name="Klaenhammer T.R."/>
            <person name="Caufield P.W."/>
            <person name="Cui Y."/>
            <person name="Zhang H."/>
            <person name="O'Toole P.W."/>
        </authorList>
    </citation>
    <scope>NUCLEOTIDE SEQUENCE [LARGE SCALE GENOMIC DNA]</scope>
    <source>
        <strain evidence="2 3">DSM 22697</strain>
    </source>
</reference>
<evidence type="ECO:0000313" key="2">
    <source>
        <dbReference type="EMBL" id="KRN24799.1"/>
    </source>
</evidence>
<dbReference type="InterPro" id="IPR001387">
    <property type="entry name" value="Cro/C1-type_HTH"/>
</dbReference>
<dbReference type="PROSITE" id="PS50943">
    <property type="entry name" value="HTH_CROC1"/>
    <property type="match status" value="1"/>
</dbReference>
<dbReference type="Pfam" id="PF01381">
    <property type="entry name" value="HTH_3"/>
    <property type="match status" value="1"/>
</dbReference>
<name>A0A0R2F8X5_9LACO</name>
<sequence>MARNPETPQDRENKAIIKQRLNRLLLANHTTQAKLSDDTHIPRSTLTGYFKGTTTPNATNVAKLASFFGVNKGAIDPRYVQTGTTAVDLADDQPAVQYQGQPLSRAELQLVRRVLEKARQ</sequence>
<dbReference type="RefSeq" id="WP_056989189.1">
    <property type="nucleotide sequence ID" value="NZ_AYZJ01000022.1"/>
</dbReference>
<evidence type="ECO:0000313" key="3">
    <source>
        <dbReference type="Proteomes" id="UP000050865"/>
    </source>
</evidence>
<dbReference type="GO" id="GO:0003677">
    <property type="term" value="F:DNA binding"/>
    <property type="evidence" value="ECO:0007669"/>
    <property type="project" value="InterPro"/>
</dbReference>
<dbReference type="CDD" id="cd00093">
    <property type="entry name" value="HTH_XRE"/>
    <property type="match status" value="1"/>
</dbReference>